<proteinExistence type="predicted"/>
<gene>
    <name evidence="1" type="ORF">ITP53_43775</name>
</gene>
<protein>
    <submittedName>
        <fullName evidence="1">Uncharacterized protein</fullName>
    </submittedName>
</protein>
<reference evidence="1" key="1">
    <citation type="submission" date="2020-11" db="EMBL/GenBank/DDBJ databases">
        <title>Whole-genome analyses of Nonomuraea sp. K274.</title>
        <authorList>
            <person name="Veyisoglu A."/>
        </authorList>
    </citation>
    <scope>NUCLEOTIDE SEQUENCE</scope>
    <source>
        <strain evidence="1">K274</strain>
    </source>
</reference>
<accession>A0A931F4B2</accession>
<sequence>MGEEITIEALLAEGDGVLSRLRVEEQVAEAALDAVRRRIEAAGQVVAAVAAWRALRPTPAAPSETILTDVRAETADHGHHGDLDGALDGLPLRTRVARLLGQDPQRIWRAQEIGTALAAPNLGSLRTSLSQMAHAGVLIKVAAATYRFAGAVLRGG</sequence>
<evidence type="ECO:0000313" key="1">
    <source>
        <dbReference type="EMBL" id="MBF8192487.1"/>
    </source>
</evidence>
<dbReference type="Proteomes" id="UP000605361">
    <property type="component" value="Unassembled WGS sequence"/>
</dbReference>
<evidence type="ECO:0000313" key="2">
    <source>
        <dbReference type="Proteomes" id="UP000605361"/>
    </source>
</evidence>
<keyword evidence="2" id="KW-1185">Reference proteome</keyword>
<dbReference type="EMBL" id="JADOGI010000213">
    <property type="protein sequence ID" value="MBF8192487.1"/>
    <property type="molecule type" value="Genomic_DNA"/>
</dbReference>
<dbReference type="RefSeq" id="WP_195901378.1">
    <property type="nucleotide sequence ID" value="NZ_JADOGI010000213.1"/>
</dbReference>
<dbReference type="AlphaFoldDB" id="A0A931F4B2"/>
<name>A0A931F4B2_9ACTN</name>
<organism evidence="1 2">
    <name type="scientific">Nonomuraea cypriaca</name>
    <dbReference type="NCBI Taxonomy" id="1187855"/>
    <lineage>
        <taxon>Bacteria</taxon>
        <taxon>Bacillati</taxon>
        <taxon>Actinomycetota</taxon>
        <taxon>Actinomycetes</taxon>
        <taxon>Streptosporangiales</taxon>
        <taxon>Streptosporangiaceae</taxon>
        <taxon>Nonomuraea</taxon>
    </lineage>
</organism>
<comment type="caution">
    <text evidence="1">The sequence shown here is derived from an EMBL/GenBank/DDBJ whole genome shotgun (WGS) entry which is preliminary data.</text>
</comment>